<organism evidence="1 2">
    <name type="scientific">Paenimyroides tangerinum</name>
    <dbReference type="NCBI Taxonomy" id="2488728"/>
    <lineage>
        <taxon>Bacteria</taxon>
        <taxon>Pseudomonadati</taxon>
        <taxon>Bacteroidota</taxon>
        <taxon>Flavobacteriia</taxon>
        <taxon>Flavobacteriales</taxon>
        <taxon>Flavobacteriaceae</taxon>
        <taxon>Paenimyroides</taxon>
    </lineage>
</organism>
<accession>A0A3P3W649</accession>
<dbReference type="RefSeq" id="WP_125018865.1">
    <property type="nucleotide sequence ID" value="NZ_RQVQ01000015.1"/>
</dbReference>
<reference evidence="1 2" key="1">
    <citation type="submission" date="2018-11" db="EMBL/GenBank/DDBJ databases">
        <title>Flavobacterium sp. nov., YIM 102701-2 draft genome.</title>
        <authorList>
            <person name="Li G."/>
            <person name="Jiang Y."/>
        </authorList>
    </citation>
    <scope>NUCLEOTIDE SEQUENCE [LARGE SCALE GENOMIC DNA]</scope>
    <source>
        <strain evidence="1 2">YIM 102701-2</strain>
    </source>
</reference>
<name>A0A3P3W649_9FLAO</name>
<evidence type="ECO:0008006" key="3">
    <source>
        <dbReference type="Google" id="ProtNLM"/>
    </source>
</evidence>
<comment type="caution">
    <text evidence="1">The sequence shown here is derived from an EMBL/GenBank/DDBJ whole genome shotgun (WGS) entry which is preliminary data.</text>
</comment>
<evidence type="ECO:0000313" key="2">
    <source>
        <dbReference type="Proteomes" id="UP000275719"/>
    </source>
</evidence>
<dbReference type="Proteomes" id="UP000275719">
    <property type="component" value="Unassembled WGS sequence"/>
</dbReference>
<sequence length="233" mass="27465">MRKFLYFIFIILSWKSFSQELIQGKLLLEDHTTIKLTVYNKNSKESIETDSRGVFQMKMSENDTLVFFQNETIFDEYIVPEVVIKSKSLRYYLKKEGTTLNELVIDRGPLFNFGTKPKSKDEKLEHQNSIKPVFENSTGVTLDGVFNRISGRNKTIKKVIAFEKAEINFKALKQVYPDEVLVNEFKVPEENINMFVYFLVNEDDFNKDLISLHDPFKYYLISKVVKFKKEYEL</sequence>
<keyword evidence="2" id="KW-1185">Reference proteome</keyword>
<protein>
    <recommendedName>
        <fullName evidence="3">Carboxypeptidase-like regulatory domain-containing protein</fullName>
    </recommendedName>
</protein>
<dbReference type="AlphaFoldDB" id="A0A3P3W649"/>
<dbReference type="OrthoDB" id="1331344at2"/>
<proteinExistence type="predicted"/>
<evidence type="ECO:0000313" key="1">
    <source>
        <dbReference type="EMBL" id="RRJ90621.1"/>
    </source>
</evidence>
<gene>
    <name evidence="1" type="ORF">EG240_07970</name>
</gene>
<dbReference type="EMBL" id="RQVQ01000015">
    <property type="protein sequence ID" value="RRJ90621.1"/>
    <property type="molecule type" value="Genomic_DNA"/>
</dbReference>